<sequence>MGEIVQSGLTYRITNAKAGTVVDLSGGDNRSIIGYPYHAGPNQHVSCQPVDAHLDGPCMDHPVSFVRPLPQLGWNTWRRHPPHCHVDPVRVRHLARRDRQSQLPHLRAQHQAQPGLVQRRQPYPGYPITLWYQWAGIHQTWKFERV</sequence>
<proteinExistence type="predicted"/>
<organism evidence="1 2">
    <name type="scientific">Mycena metata</name>
    <dbReference type="NCBI Taxonomy" id="1033252"/>
    <lineage>
        <taxon>Eukaryota</taxon>
        <taxon>Fungi</taxon>
        <taxon>Dikarya</taxon>
        <taxon>Basidiomycota</taxon>
        <taxon>Agaricomycotina</taxon>
        <taxon>Agaricomycetes</taxon>
        <taxon>Agaricomycetidae</taxon>
        <taxon>Agaricales</taxon>
        <taxon>Marasmiineae</taxon>
        <taxon>Mycenaceae</taxon>
        <taxon>Mycena</taxon>
    </lineage>
</organism>
<evidence type="ECO:0000313" key="1">
    <source>
        <dbReference type="EMBL" id="KAJ7741020.1"/>
    </source>
</evidence>
<reference evidence="1" key="1">
    <citation type="submission" date="2023-03" db="EMBL/GenBank/DDBJ databases">
        <title>Massive genome expansion in bonnet fungi (Mycena s.s.) driven by repeated elements and novel gene families across ecological guilds.</title>
        <authorList>
            <consortium name="Lawrence Berkeley National Laboratory"/>
            <person name="Harder C.B."/>
            <person name="Miyauchi S."/>
            <person name="Viragh M."/>
            <person name="Kuo A."/>
            <person name="Thoen E."/>
            <person name="Andreopoulos B."/>
            <person name="Lu D."/>
            <person name="Skrede I."/>
            <person name="Drula E."/>
            <person name="Henrissat B."/>
            <person name="Morin E."/>
            <person name="Kohler A."/>
            <person name="Barry K."/>
            <person name="LaButti K."/>
            <person name="Morin E."/>
            <person name="Salamov A."/>
            <person name="Lipzen A."/>
            <person name="Mereny Z."/>
            <person name="Hegedus B."/>
            <person name="Baldrian P."/>
            <person name="Stursova M."/>
            <person name="Weitz H."/>
            <person name="Taylor A."/>
            <person name="Grigoriev I.V."/>
            <person name="Nagy L.G."/>
            <person name="Martin F."/>
            <person name="Kauserud H."/>
        </authorList>
    </citation>
    <scope>NUCLEOTIDE SEQUENCE</scope>
    <source>
        <strain evidence="1">CBHHK182m</strain>
    </source>
</reference>
<accession>A0AAD7IG89</accession>
<gene>
    <name evidence="1" type="ORF">B0H16DRAFT_49119</name>
</gene>
<dbReference type="Gene3D" id="2.80.10.50">
    <property type="match status" value="1"/>
</dbReference>
<dbReference type="Proteomes" id="UP001215598">
    <property type="component" value="Unassembled WGS sequence"/>
</dbReference>
<dbReference type="AlphaFoldDB" id="A0AAD7IG89"/>
<name>A0AAD7IG89_9AGAR</name>
<keyword evidence="2" id="KW-1185">Reference proteome</keyword>
<protein>
    <submittedName>
        <fullName evidence="1">Uncharacterized protein</fullName>
    </submittedName>
</protein>
<comment type="caution">
    <text evidence="1">The sequence shown here is derived from an EMBL/GenBank/DDBJ whole genome shotgun (WGS) entry which is preliminary data.</text>
</comment>
<dbReference type="EMBL" id="JARKIB010000100">
    <property type="protein sequence ID" value="KAJ7741020.1"/>
    <property type="molecule type" value="Genomic_DNA"/>
</dbReference>
<evidence type="ECO:0000313" key="2">
    <source>
        <dbReference type="Proteomes" id="UP001215598"/>
    </source>
</evidence>